<dbReference type="NCBIfam" id="TIGR02530">
    <property type="entry name" value="flg_new"/>
    <property type="match status" value="1"/>
</dbReference>
<evidence type="ECO:0000313" key="2">
    <source>
        <dbReference type="Proteomes" id="UP000531659"/>
    </source>
</evidence>
<accession>A0A7Y3WSG2</accession>
<name>A0A7Y3WSG2_9CLOT</name>
<proteinExistence type="predicted"/>
<sequence>MSYRVVNGKLYSTADFTGYSNVALQNKSTIVNKDDSSLSKDKSAFNNILDKQIKKEECFTISSHAAKRLNSRNIDLNDADRKKINEGINMADSKGSKQSLILYKDMALITSIKNRTVITAMDKNQSTGNVITNIDSVVMI</sequence>
<gene>
    <name evidence="1" type="ORF">HLQ16_09015</name>
</gene>
<comment type="caution">
    <text evidence="1">The sequence shown here is derived from an EMBL/GenBank/DDBJ whole genome shotgun (WGS) entry which is preliminary data.</text>
</comment>
<dbReference type="Proteomes" id="UP000531659">
    <property type="component" value="Unassembled WGS sequence"/>
</dbReference>
<keyword evidence="1" id="KW-0282">Flagellum</keyword>
<dbReference type="InterPro" id="IPR013367">
    <property type="entry name" value="Flagellar_put"/>
</dbReference>
<dbReference type="RefSeq" id="WP_171296806.1">
    <property type="nucleotide sequence ID" value="NZ_CP087098.1"/>
</dbReference>
<organism evidence="1 2">
    <name type="scientific">Clostridium estertheticum</name>
    <dbReference type="NCBI Taxonomy" id="238834"/>
    <lineage>
        <taxon>Bacteria</taxon>
        <taxon>Bacillati</taxon>
        <taxon>Bacillota</taxon>
        <taxon>Clostridia</taxon>
        <taxon>Eubacteriales</taxon>
        <taxon>Clostridiaceae</taxon>
        <taxon>Clostridium</taxon>
    </lineage>
</organism>
<dbReference type="EMBL" id="JABEYB010000006">
    <property type="protein sequence ID" value="NNU76066.1"/>
    <property type="molecule type" value="Genomic_DNA"/>
</dbReference>
<dbReference type="AlphaFoldDB" id="A0A7Y3WSG2"/>
<keyword evidence="1" id="KW-0966">Cell projection</keyword>
<evidence type="ECO:0000313" key="1">
    <source>
        <dbReference type="EMBL" id="NNU76066.1"/>
    </source>
</evidence>
<keyword evidence="1" id="KW-0969">Cilium</keyword>
<protein>
    <submittedName>
        <fullName evidence="1">Flagellar biosynthesis protein</fullName>
    </submittedName>
</protein>
<reference evidence="1 2" key="1">
    <citation type="submission" date="2020-05" db="EMBL/GenBank/DDBJ databases">
        <title>Complete genome of Clostridium estertheticum subspecies estertheticum, isolated from Vacuum packed lamb meat from New Zealand imported to Switzerland.</title>
        <authorList>
            <person name="Wambui J."/>
            <person name="Stevens M.J.A."/>
            <person name="Stephan R."/>
        </authorList>
    </citation>
    <scope>NUCLEOTIDE SEQUENCE [LARGE SCALE GENOMIC DNA]</scope>
    <source>
        <strain evidence="1 2">CEST001</strain>
    </source>
</reference>
<dbReference type="Pfam" id="PF12611">
    <property type="entry name" value="Flagellar_put"/>
    <property type="match status" value="1"/>
</dbReference>